<protein>
    <recommendedName>
        <fullName evidence="3">Helix-turn-helix domain-containing protein</fullName>
    </recommendedName>
</protein>
<evidence type="ECO:0000313" key="2">
    <source>
        <dbReference type="Proteomes" id="UP001379533"/>
    </source>
</evidence>
<sequence>MSRRRKIADDSGGERILLSKLDPRQVAIDVCQKVIDHRLHQELQFLEEVGIRPLPRAEVLAATSNPGRTAQWLTLAARRGLPIGDWTHTGIVADGMTTIFDLLYTSPGNPNGGGRILDMPDDVNPSDAIGVVLLACKCRIAVDQRHDVTPRELAAVSGCAIRTVQRDIAEGHLRPKKGTRPQRIPWREALRWLIKRDVPGFRVGDDFESPLRRSVGGLRRSTEAS</sequence>
<keyword evidence="2" id="KW-1185">Reference proteome</keyword>
<gene>
    <name evidence="1" type="ORF">LZC95_19480</name>
</gene>
<evidence type="ECO:0008006" key="3">
    <source>
        <dbReference type="Google" id="ProtNLM"/>
    </source>
</evidence>
<name>A0ABZ2KLQ9_9BACT</name>
<dbReference type="EMBL" id="CP089982">
    <property type="protein sequence ID" value="WXA98989.1"/>
    <property type="molecule type" value="Genomic_DNA"/>
</dbReference>
<reference evidence="1 2" key="1">
    <citation type="submission" date="2021-12" db="EMBL/GenBank/DDBJ databases">
        <title>Discovery of the Pendulisporaceae a myxobacterial family with distinct sporulation behavior and unique specialized metabolism.</title>
        <authorList>
            <person name="Garcia R."/>
            <person name="Popoff A."/>
            <person name="Bader C.D."/>
            <person name="Loehr J."/>
            <person name="Walesch S."/>
            <person name="Walt C."/>
            <person name="Boldt J."/>
            <person name="Bunk B."/>
            <person name="Haeckl F.J.F.P.J."/>
            <person name="Gunesch A.P."/>
            <person name="Birkelbach J."/>
            <person name="Nuebel U."/>
            <person name="Pietschmann T."/>
            <person name="Bach T."/>
            <person name="Mueller R."/>
        </authorList>
    </citation>
    <scope>NUCLEOTIDE SEQUENCE [LARGE SCALE GENOMIC DNA]</scope>
    <source>
        <strain evidence="1 2">MSr12523</strain>
    </source>
</reference>
<proteinExistence type="predicted"/>
<dbReference type="Proteomes" id="UP001379533">
    <property type="component" value="Chromosome"/>
</dbReference>
<evidence type="ECO:0000313" key="1">
    <source>
        <dbReference type="EMBL" id="WXA98989.1"/>
    </source>
</evidence>
<accession>A0ABZ2KLQ9</accession>
<dbReference type="RefSeq" id="WP_394849619.1">
    <property type="nucleotide sequence ID" value="NZ_CP089982.1"/>
</dbReference>
<organism evidence="1 2">
    <name type="scientific">Pendulispora brunnea</name>
    <dbReference type="NCBI Taxonomy" id="2905690"/>
    <lineage>
        <taxon>Bacteria</taxon>
        <taxon>Pseudomonadati</taxon>
        <taxon>Myxococcota</taxon>
        <taxon>Myxococcia</taxon>
        <taxon>Myxococcales</taxon>
        <taxon>Sorangiineae</taxon>
        <taxon>Pendulisporaceae</taxon>
        <taxon>Pendulispora</taxon>
    </lineage>
</organism>